<dbReference type="RefSeq" id="WP_002266191.1">
    <property type="nucleotide sequence ID" value="NZ_AHSR01000013.1"/>
</dbReference>
<accession>A0A829BNY0</accession>
<evidence type="ECO:0000313" key="1">
    <source>
        <dbReference type="EMBL" id="EMC24835.1"/>
    </source>
</evidence>
<evidence type="ECO:0000313" key="2">
    <source>
        <dbReference type="Proteomes" id="UP000011676"/>
    </source>
</evidence>
<proteinExistence type="predicted"/>
<name>A0A829BNY0_STRMG</name>
<gene>
    <name evidence="1" type="ORF">SMU82_03211</name>
</gene>
<sequence>MVEDNTRQHIIPQVYLKWFGQKNKKGNYYVKVTLKSNDKTFTKSIREVGYKRNYYNVSQRKDDKHWEKYFSQNIEPFYGDPLRNIITKIMLTSDNYKAEVLTKEDKKILSKLIVFQLLRTPIFLNRQLNKADYISNESKKELLLKFEQQLNNRSKKELLNVKMSQDEAKDIALETISNDQLLEKFSDVLIGKIWCIYLNKASTSFVTSDNPVIMYNCVSKKIGYDGIGRNDTFIYFPLTSYILIQLIPDISLTQVYKSVDGILQYITDIKFINSVNNFQKRNSDKIYQLPKWDE</sequence>
<dbReference type="EMBL" id="AHSR01000013">
    <property type="protein sequence ID" value="EMC24835.1"/>
    <property type="molecule type" value="Genomic_DNA"/>
</dbReference>
<organism evidence="1 2">
    <name type="scientific">Streptococcus mutans SM6</name>
    <dbReference type="NCBI Taxonomy" id="857119"/>
    <lineage>
        <taxon>Bacteria</taxon>
        <taxon>Bacillati</taxon>
        <taxon>Bacillota</taxon>
        <taxon>Bacilli</taxon>
        <taxon>Lactobacillales</taxon>
        <taxon>Streptococcaceae</taxon>
        <taxon>Streptococcus</taxon>
    </lineage>
</organism>
<dbReference type="InterPro" id="IPR025332">
    <property type="entry name" value="DUF4238"/>
</dbReference>
<evidence type="ECO:0008006" key="3">
    <source>
        <dbReference type="Google" id="ProtNLM"/>
    </source>
</evidence>
<dbReference type="AlphaFoldDB" id="A0A829BNY0"/>
<protein>
    <recommendedName>
        <fullName evidence="3">DUF4238 domain-containing protein</fullName>
    </recommendedName>
</protein>
<dbReference type="Proteomes" id="UP000011676">
    <property type="component" value="Unassembled WGS sequence"/>
</dbReference>
<dbReference type="Pfam" id="PF14022">
    <property type="entry name" value="DUF4238"/>
    <property type="match status" value="1"/>
</dbReference>
<comment type="caution">
    <text evidence="1">The sequence shown here is derived from an EMBL/GenBank/DDBJ whole genome shotgun (WGS) entry which is preliminary data.</text>
</comment>
<reference evidence="1 2" key="1">
    <citation type="journal article" date="2013" name="Mol. Biol. Evol.">
        <title>Evolutionary and population genomics of the cavity causing bacteria Streptococcus mutans.</title>
        <authorList>
            <person name="Cornejo O.E."/>
            <person name="Lefebure T."/>
            <person name="Pavinski Bitar P.D."/>
            <person name="Lang P."/>
            <person name="Richards V.P."/>
            <person name="Eilertson K."/>
            <person name="Do T."/>
            <person name="Beighton D."/>
            <person name="Zeng L."/>
            <person name="Ahn S.J."/>
            <person name="Burne R.A."/>
            <person name="Siepel A."/>
            <person name="Bustamante C.D."/>
            <person name="Stanhope M.J."/>
        </authorList>
    </citation>
    <scope>NUCLEOTIDE SEQUENCE [LARGE SCALE GENOMIC DNA]</scope>
    <source>
        <strain evidence="1 2">SM6</strain>
    </source>
</reference>